<dbReference type="InterPro" id="IPR044946">
    <property type="entry name" value="Restrct_endonuc_typeI_TRD_sf"/>
</dbReference>
<reference evidence="6 7" key="1">
    <citation type="journal article" date="2002" name="Nucleic Acids Res.">
        <title>The complete genomic sequence of Mycoplasma penetrans, an intracellular bacterial pathogen in humans.</title>
        <authorList>
            <person name="Sasaki Y."/>
            <person name="Ishikawa J."/>
            <person name="Yamashita A."/>
            <person name="Oshima K."/>
            <person name="Kenri T."/>
            <person name="Furuya K."/>
            <person name="Yoshino C."/>
            <person name="Horino A."/>
            <person name="Shiba T."/>
            <person name="Sasaki T."/>
            <person name="Hattori M."/>
        </authorList>
    </citation>
    <scope>NUCLEOTIDE SEQUENCE [LARGE SCALE GENOMIC DNA]</scope>
    <source>
        <strain evidence="6 7">HF-2</strain>
    </source>
</reference>
<proteinExistence type="inferred from homology"/>
<protein>
    <submittedName>
        <fullName evidence="6">Type I restriction-modification system S subunit</fullName>
    </submittedName>
</protein>
<dbReference type="Proteomes" id="UP000002522">
    <property type="component" value="Chromosome"/>
</dbReference>
<dbReference type="EMBL" id="BA000026">
    <property type="protein sequence ID" value="BAC44613.1"/>
    <property type="molecule type" value="Genomic_DNA"/>
</dbReference>
<dbReference type="KEGG" id="mpe:MYPE8200"/>
<evidence type="ECO:0000313" key="6">
    <source>
        <dbReference type="EMBL" id="BAC44613.1"/>
    </source>
</evidence>
<dbReference type="GO" id="GO:0009307">
    <property type="term" value="P:DNA restriction-modification system"/>
    <property type="evidence" value="ECO:0007669"/>
    <property type="project" value="UniProtKB-KW"/>
</dbReference>
<dbReference type="CDD" id="cd17278">
    <property type="entry name" value="RMtype1_S_LdeBORF1052P-TRD2-CR2"/>
    <property type="match status" value="1"/>
</dbReference>
<dbReference type="Pfam" id="PF01420">
    <property type="entry name" value="Methylase_S"/>
    <property type="match status" value="2"/>
</dbReference>
<dbReference type="AlphaFoldDB" id="Q8EUU8"/>
<dbReference type="PANTHER" id="PTHR43140:SF1">
    <property type="entry name" value="TYPE I RESTRICTION ENZYME ECOKI SPECIFICITY SUBUNIT"/>
    <property type="match status" value="1"/>
</dbReference>
<accession>Q8EUU8</accession>
<dbReference type="InterPro" id="IPR000055">
    <property type="entry name" value="Restrct_endonuc_typeI_TRD"/>
</dbReference>
<keyword evidence="2" id="KW-0680">Restriction system</keyword>
<organism evidence="6 7">
    <name type="scientific">Malacoplasma penetrans (strain HF-2)</name>
    <name type="common">Mycoplasma penetrans</name>
    <dbReference type="NCBI Taxonomy" id="272633"/>
    <lineage>
        <taxon>Bacteria</taxon>
        <taxon>Bacillati</taxon>
        <taxon>Mycoplasmatota</taxon>
        <taxon>Mycoplasmoidales</taxon>
        <taxon>Mycoplasmoidaceae</taxon>
        <taxon>Malacoplasma</taxon>
    </lineage>
</organism>
<dbReference type="HOGENOM" id="CLU_021095_10_4_14"/>
<sequence length="519" mass="60087">MTGEQLRKSILQLAIQGKLVKQDPNDEPASELVKKIYEEKKKLIAEGKIKKDKNESYIFKGEDNCYYEKINDGEPHKIEVPFEIPNNWTWVRLKNISNLNGGYAFESNLFLSHGIRVVRISDFDDKGILENEIKRTKYFSRLDPYKIELNDILMCMTGGTVGKNCIIEYINEDSYINQRIAKITSIILNSKFLHHVLNSSYIISIINNSKTSTNDNISMDLIKEFLIPCPPIFTQNKIVNFIGQISSFIEKYSELKNKLQTLDQKFKLSLKNSIFKYAIEGKLVKQNLNDEPASELVKKIYEEKQKLISEGKIKKDKNESYIFKDNNCYYEKVSNFEPKKIDVPFGIPKTWHWIKLSNICELILGKTPKRSINTNWNSNDINWVTISDMKDLGKIFSTKEYITNEAFKNEFTRISKKESLLMSFKLTIGRTSILEIDAVHNEAIVTINPYYDKDYAIRDFLFYTLGTFVSFIEKTSAIKGSTINKEKMINMLVSLPPINEQRRIIKSISKIHSLINSIA</sequence>
<feature type="domain" description="Type I restriction modification DNA specificity" evidence="5">
    <location>
        <begin position="348"/>
        <end position="513"/>
    </location>
</feature>
<evidence type="ECO:0000256" key="3">
    <source>
        <dbReference type="ARBA" id="ARBA00023125"/>
    </source>
</evidence>
<dbReference type="GO" id="GO:0003677">
    <property type="term" value="F:DNA binding"/>
    <property type="evidence" value="ECO:0007669"/>
    <property type="project" value="UniProtKB-KW"/>
</dbReference>
<dbReference type="REBASE" id="6764">
    <property type="entry name" value="S.MpeORF8210BP"/>
</dbReference>
<gene>
    <name evidence="6" type="ordered locus">MYPE8200</name>
</gene>
<dbReference type="Gene3D" id="3.90.220.20">
    <property type="entry name" value="DNA methylase specificity domains"/>
    <property type="match status" value="2"/>
</dbReference>
<evidence type="ECO:0000256" key="1">
    <source>
        <dbReference type="ARBA" id="ARBA00010923"/>
    </source>
</evidence>
<evidence type="ECO:0000256" key="4">
    <source>
        <dbReference type="ARBA" id="ARBA00038652"/>
    </source>
</evidence>
<dbReference type="InParanoid" id="Q8EUU8"/>
<comment type="similarity">
    <text evidence="1">Belongs to the type-I restriction system S methylase family.</text>
</comment>
<keyword evidence="3" id="KW-0238">DNA-binding</keyword>
<feature type="domain" description="Type I restriction modification DNA specificity" evidence="5">
    <location>
        <begin position="85"/>
        <end position="259"/>
    </location>
</feature>
<dbReference type="PANTHER" id="PTHR43140">
    <property type="entry name" value="TYPE-1 RESTRICTION ENZYME ECOKI SPECIFICITY PROTEIN"/>
    <property type="match status" value="1"/>
</dbReference>
<evidence type="ECO:0000259" key="5">
    <source>
        <dbReference type="Pfam" id="PF01420"/>
    </source>
</evidence>
<dbReference type="InterPro" id="IPR051212">
    <property type="entry name" value="Type-I_RE_S_subunit"/>
</dbReference>
<evidence type="ECO:0000256" key="2">
    <source>
        <dbReference type="ARBA" id="ARBA00022747"/>
    </source>
</evidence>
<dbReference type="SUPFAM" id="SSF116734">
    <property type="entry name" value="DNA methylase specificity domain"/>
    <property type="match status" value="2"/>
</dbReference>
<dbReference type="eggNOG" id="COG0732">
    <property type="taxonomic scope" value="Bacteria"/>
</dbReference>
<dbReference type="RefSeq" id="WP_011077642.1">
    <property type="nucleotide sequence ID" value="NC_004432.1"/>
</dbReference>
<dbReference type="STRING" id="272633.gene:10731942"/>
<comment type="subunit">
    <text evidence="4">The methyltransferase is composed of M and S polypeptides.</text>
</comment>
<name>Q8EUU8_MALP2</name>
<keyword evidence="7" id="KW-1185">Reference proteome</keyword>
<evidence type="ECO:0000313" key="7">
    <source>
        <dbReference type="Proteomes" id="UP000002522"/>
    </source>
</evidence>